<feature type="region of interest" description="Disordered" evidence="1">
    <location>
        <begin position="23"/>
        <end position="75"/>
    </location>
</feature>
<accession>S7Q236</accession>
<evidence type="ECO:0000313" key="2">
    <source>
        <dbReference type="EMBL" id="EPQ53623.1"/>
    </source>
</evidence>
<reference evidence="2 3" key="1">
    <citation type="journal article" date="2012" name="Science">
        <title>The Paleozoic origin of enzymatic lignin decomposition reconstructed from 31 fungal genomes.</title>
        <authorList>
            <person name="Floudas D."/>
            <person name="Binder M."/>
            <person name="Riley R."/>
            <person name="Barry K."/>
            <person name="Blanchette R.A."/>
            <person name="Henrissat B."/>
            <person name="Martinez A.T."/>
            <person name="Otillar R."/>
            <person name="Spatafora J.W."/>
            <person name="Yadav J.S."/>
            <person name="Aerts A."/>
            <person name="Benoit I."/>
            <person name="Boyd A."/>
            <person name="Carlson A."/>
            <person name="Copeland A."/>
            <person name="Coutinho P.M."/>
            <person name="de Vries R.P."/>
            <person name="Ferreira P."/>
            <person name="Findley K."/>
            <person name="Foster B."/>
            <person name="Gaskell J."/>
            <person name="Glotzer D."/>
            <person name="Gorecki P."/>
            <person name="Heitman J."/>
            <person name="Hesse C."/>
            <person name="Hori C."/>
            <person name="Igarashi K."/>
            <person name="Jurgens J.A."/>
            <person name="Kallen N."/>
            <person name="Kersten P."/>
            <person name="Kohler A."/>
            <person name="Kuees U."/>
            <person name="Kumar T.K.A."/>
            <person name="Kuo A."/>
            <person name="LaButti K."/>
            <person name="Larrondo L.F."/>
            <person name="Lindquist E."/>
            <person name="Ling A."/>
            <person name="Lombard V."/>
            <person name="Lucas S."/>
            <person name="Lundell T."/>
            <person name="Martin R."/>
            <person name="McLaughlin D.J."/>
            <person name="Morgenstern I."/>
            <person name="Morin E."/>
            <person name="Murat C."/>
            <person name="Nagy L.G."/>
            <person name="Nolan M."/>
            <person name="Ohm R.A."/>
            <person name="Patyshakuliyeva A."/>
            <person name="Rokas A."/>
            <person name="Ruiz-Duenas F.J."/>
            <person name="Sabat G."/>
            <person name="Salamov A."/>
            <person name="Samejima M."/>
            <person name="Schmutz J."/>
            <person name="Slot J.C."/>
            <person name="St John F."/>
            <person name="Stenlid J."/>
            <person name="Sun H."/>
            <person name="Sun S."/>
            <person name="Syed K."/>
            <person name="Tsang A."/>
            <person name="Wiebenga A."/>
            <person name="Young D."/>
            <person name="Pisabarro A."/>
            <person name="Eastwood D.C."/>
            <person name="Martin F."/>
            <person name="Cullen D."/>
            <person name="Grigoriev I.V."/>
            <person name="Hibbett D.S."/>
        </authorList>
    </citation>
    <scope>NUCLEOTIDE SEQUENCE [LARGE SCALE GENOMIC DNA]</scope>
    <source>
        <strain evidence="2 3">ATCC 11539</strain>
    </source>
</reference>
<proteinExistence type="predicted"/>
<sequence length="426" mass="46947">MPPRVILSVARCAKQAAQEAERRRLDDTRALGGADANTSATVSLSPVSSTESLVTIPEVSDADRPRTPTNGDDSFGSLLHRIAGLTPGSFKSLSTLFTKRQADAAVEETGETKKRRLLDTSQEVEVAPGSMVRYSYNHPELLRLVDNQIQPPLVCFTNRSLKEITEKSNALPRKKLASKVSVIDVTHFGDDLKLEESEWRQGAENFLGFCSIIGTVAYVERFRQHFDWFLDIPDFSDKFAVVRATEAELRTEYASQQTVFNPAHYHSRFQAKHIELKMEEMDGKEQRREAKFNSLFSRPSAVTSHPPAVGTSRQHAGPSRSGGGGRFQAGNRGDPSAATCLICARKGHQIAACSDGAFPDGKPVFAESRDGSLRPRGRDEALCVMWNVNGDPRGKCAHGGRLRHICSFCGSNEHHALAWRCRANPN</sequence>
<dbReference type="Proteomes" id="UP000030669">
    <property type="component" value="Unassembled WGS sequence"/>
</dbReference>
<dbReference type="AlphaFoldDB" id="S7Q236"/>
<dbReference type="STRING" id="670483.S7Q236"/>
<gene>
    <name evidence="2" type="ORF">GLOTRDRAFT_130961</name>
</gene>
<evidence type="ECO:0000313" key="3">
    <source>
        <dbReference type="Proteomes" id="UP000030669"/>
    </source>
</evidence>
<organism evidence="2 3">
    <name type="scientific">Gloeophyllum trabeum (strain ATCC 11539 / FP-39264 / Madison 617)</name>
    <name type="common">Brown rot fungus</name>
    <dbReference type="NCBI Taxonomy" id="670483"/>
    <lineage>
        <taxon>Eukaryota</taxon>
        <taxon>Fungi</taxon>
        <taxon>Dikarya</taxon>
        <taxon>Basidiomycota</taxon>
        <taxon>Agaricomycotina</taxon>
        <taxon>Agaricomycetes</taxon>
        <taxon>Gloeophyllales</taxon>
        <taxon>Gloeophyllaceae</taxon>
        <taxon>Gloeophyllum</taxon>
    </lineage>
</organism>
<dbReference type="EMBL" id="KB469305">
    <property type="protein sequence ID" value="EPQ53623.1"/>
    <property type="molecule type" value="Genomic_DNA"/>
</dbReference>
<dbReference type="HOGENOM" id="CLU_043159_0_0_1"/>
<dbReference type="eggNOG" id="ENOG502T0W1">
    <property type="taxonomic scope" value="Eukaryota"/>
</dbReference>
<evidence type="ECO:0000256" key="1">
    <source>
        <dbReference type="SAM" id="MobiDB-lite"/>
    </source>
</evidence>
<dbReference type="OrthoDB" id="3018573at2759"/>
<keyword evidence="3" id="KW-1185">Reference proteome</keyword>
<dbReference type="KEGG" id="gtr:GLOTRDRAFT_130961"/>
<feature type="region of interest" description="Disordered" evidence="1">
    <location>
        <begin position="296"/>
        <end position="331"/>
    </location>
</feature>
<dbReference type="RefSeq" id="XP_007867932.1">
    <property type="nucleotide sequence ID" value="XM_007869741.1"/>
</dbReference>
<feature type="compositionally biased region" description="Polar residues" evidence="1">
    <location>
        <begin position="36"/>
        <end position="53"/>
    </location>
</feature>
<dbReference type="GeneID" id="19302198"/>
<name>S7Q236_GLOTA</name>
<dbReference type="OMA" id="KEHIWDE"/>
<protein>
    <submittedName>
        <fullName evidence="2">Uncharacterized protein</fullName>
    </submittedName>
</protein>